<evidence type="ECO:0000313" key="8">
    <source>
        <dbReference type="EMBL" id="CAG84971.2"/>
    </source>
</evidence>
<reference evidence="8 9" key="1">
    <citation type="journal article" date="2004" name="Nature">
        <title>Genome evolution in yeasts.</title>
        <authorList>
            <consortium name="Genolevures"/>
            <person name="Dujon B."/>
            <person name="Sherman D."/>
            <person name="Fischer G."/>
            <person name="Durrens P."/>
            <person name="Casaregola S."/>
            <person name="Lafontaine I."/>
            <person name="de Montigny J."/>
            <person name="Marck C."/>
            <person name="Neuveglise C."/>
            <person name="Talla E."/>
            <person name="Goffard N."/>
            <person name="Frangeul L."/>
            <person name="Aigle M."/>
            <person name="Anthouard V."/>
            <person name="Babour A."/>
            <person name="Barbe V."/>
            <person name="Barnay S."/>
            <person name="Blanchin S."/>
            <person name="Beckerich J.M."/>
            <person name="Beyne E."/>
            <person name="Bleykasten C."/>
            <person name="Boisrame A."/>
            <person name="Boyer J."/>
            <person name="Cattolico L."/>
            <person name="Confanioleri F."/>
            <person name="de Daruvar A."/>
            <person name="Despons L."/>
            <person name="Fabre E."/>
            <person name="Fairhead C."/>
            <person name="Ferry-Dumazet H."/>
            <person name="Groppi A."/>
            <person name="Hantraye F."/>
            <person name="Hennequin C."/>
            <person name="Jauniaux N."/>
            <person name="Joyet P."/>
            <person name="Kachouri R."/>
            <person name="Kerrest A."/>
            <person name="Koszul R."/>
            <person name="Lemaire M."/>
            <person name="Lesur I."/>
            <person name="Ma L."/>
            <person name="Muller H."/>
            <person name="Nicaud J.M."/>
            <person name="Nikolski M."/>
            <person name="Oztas S."/>
            <person name="Ozier-Kalogeropoulos O."/>
            <person name="Pellenz S."/>
            <person name="Potier S."/>
            <person name="Richard G.F."/>
            <person name="Straub M.L."/>
            <person name="Suleau A."/>
            <person name="Swennene D."/>
            <person name="Tekaia F."/>
            <person name="Wesolowski-Louvel M."/>
            <person name="Westhof E."/>
            <person name="Wirth B."/>
            <person name="Zeniou-Meyer M."/>
            <person name="Zivanovic I."/>
            <person name="Bolotin-Fukuhara M."/>
            <person name="Thierry A."/>
            <person name="Bouchier C."/>
            <person name="Caudron B."/>
            <person name="Scarpelli C."/>
            <person name="Gaillardin C."/>
            <person name="Weissenbach J."/>
            <person name="Wincker P."/>
            <person name="Souciet J.L."/>
        </authorList>
    </citation>
    <scope>NUCLEOTIDE SEQUENCE [LARGE SCALE GENOMIC DNA]</scope>
    <source>
        <strain evidence="9">ATCC 36239 / CBS 767 / BCRC 21394 / JCM 1990 / NBRC 0083 / IGC 2968</strain>
    </source>
</reference>
<evidence type="ECO:0000256" key="6">
    <source>
        <dbReference type="SAM" id="Coils"/>
    </source>
</evidence>
<dbReference type="EMBL" id="CR382134">
    <property type="protein sequence ID" value="CAG84971.2"/>
    <property type="molecule type" value="Genomic_DNA"/>
</dbReference>
<evidence type="ECO:0000256" key="4">
    <source>
        <dbReference type="ARBA" id="ARBA00022989"/>
    </source>
</evidence>
<evidence type="ECO:0000256" key="5">
    <source>
        <dbReference type="ARBA" id="ARBA00023136"/>
    </source>
</evidence>
<comment type="subcellular location">
    <subcellularLocation>
        <location evidence="1">Membrane</location>
        <topology evidence="1">Multi-pass membrane protein</topology>
    </subcellularLocation>
</comment>
<evidence type="ECO:0000256" key="2">
    <source>
        <dbReference type="ARBA" id="ARBA00022448"/>
    </source>
</evidence>
<proteinExistence type="predicted"/>
<dbReference type="OrthoDB" id="2962993at2759"/>
<dbReference type="SUPFAM" id="SSF103473">
    <property type="entry name" value="MFS general substrate transporter"/>
    <property type="match status" value="1"/>
</dbReference>
<dbReference type="Pfam" id="PF07690">
    <property type="entry name" value="MFS_1"/>
    <property type="match status" value="1"/>
</dbReference>
<dbReference type="KEGG" id="dha:DEHA2B00506g"/>
<dbReference type="PROSITE" id="PS50850">
    <property type="entry name" value="MFS"/>
    <property type="match status" value="1"/>
</dbReference>
<dbReference type="eggNOG" id="KOG2533">
    <property type="taxonomic scope" value="Eukaryota"/>
</dbReference>
<dbReference type="InParanoid" id="Q6BXT0"/>
<evidence type="ECO:0000313" key="9">
    <source>
        <dbReference type="Proteomes" id="UP000000599"/>
    </source>
</evidence>
<keyword evidence="6" id="KW-0175">Coiled coil</keyword>
<dbReference type="RefSeq" id="XP_456989.2">
    <property type="nucleotide sequence ID" value="XM_456989.2"/>
</dbReference>
<name>Q6BXT0_DEBHA</name>
<dbReference type="InterPro" id="IPR036259">
    <property type="entry name" value="MFS_trans_sf"/>
</dbReference>
<evidence type="ECO:0000256" key="1">
    <source>
        <dbReference type="ARBA" id="ARBA00004141"/>
    </source>
</evidence>
<dbReference type="PANTHER" id="PTHR43791:SF51">
    <property type="entry name" value="MAJOR FACILITATOR SUPERFAMILY (MFS) PROFILE DOMAIN-CONTAINING PROTEIN"/>
    <property type="match status" value="1"/>
</dbReference>
<evidence type="ECO:0000259" key="7">
    <source>
        <dbReference type="PROSITE" id="PS50850"/>
    </source>
</evidence>
<gene>
    <name evidence="8" type="ordered locus">DEHA2B00506g</name>
</gene>
<dbReference type="Proteomes" id="UP000000599">
    <property type="component" value="Chromosome B"/>
</dbReference>
<sequence length="482" mass="54574">MVAKKTDEIQSIKISNAKEETEINTIQHDIEDEELQYKRILRKIDYRLIVVYSISYIFTQINKGNISNVAILNLESGHNIKKELGNLNSQEWAWCLSAFYYPYLFFEPLFTMLAKKFTPRIWQSRIMISWGIVSILQATAFNFSGMIASRFFLGFFEASWYTTVLYHLSFFYKPRELPKRIAFFYSFGMLSGAFSGILAYGISFLDQIQGLSGWKWVFIFEGIPTIIIGIYTSLFLPNYVEDSKFLNIDEKSIVLSKLPSSSPRKEDSAFDSNEIKSLLKDPTFYTYSCIWLFQGLGGWGISFVLPTIVYELGFTSTANTQLMQLPPSIAGFILLNLLGHLIHKRKLKPFPTSFVLSFVQILCYIILLTINNSIGKYAMLVIATSISNSLYPIMWPDRIRVIKGTSSAGLAIGFTNASTQLMGLIGPVIYQSKFGPSYHVSYGCSIALCSVSFIFIGITWHLVSRSGILETEGAMVSDDESL</sequence>
<dbReference type="AlphaFoldDB" id="Q6BXT0"/>
<dbReference type="VEuPathDB" id="FungiDB:DEHA2B00506g"/>
<dbReference type="GeneID" id="2913350"/>
<dbReference type="InterPro" id="IPR020846">
    <property type="entry name" value="MFS_dom"/>
</dbReference>
<dbReference type="Gene3D" id="1.20.1250.20">
    <property type="entry name" value="MFS general substrate transporter like domains"/>
    <property type="match status" value="2"/>
</dbReference>
<dbReference type="OMA" id="IPFLMIW"/>
<keyword evidence="2" id="KW-0813">Transport</keyword>
<protein>
    <submittedName>
        <fullName evidence="8">DEHA2B00506p</fullName>
    </submittedName>
</protein>
<feature type="domain" description="Major facilitator superfamily (MFS) profile" evidence="7">
    <location>
        <begin position="48"/>
        <end position="467"/>
    </location>
</feature>
<dbReference type="PANTHER" id="PTHR43791">
    <property type="entry name" value="PERMEASE-RELATED"/>
    <property type="match status" value="1"/>
</dbReference>
<dbReference type="HOGENOM" id="CLU_001265_0_1_1"/>
<accession>Q6BXT0</accession>
<keyword evidence="9" id="KW-1185">Reference proteome</keyword>
<keyword evidence="4" id="KW-1133">Transmembrane helix</keyword>
<dbReference type="GO" id="GO:0022857">
    <property type="term" value="F:transmembrane transporter activity"/>
    <property type="evidence" value="ECO:0007669"/>
    <property type="project" value="InterPro"/>
</dbReference>
<dbReference type="GO" id="GO:0016020">
    <property type="term" value="C:membrane"/>
    <property type="evidence" value="ECO:0007669"/>
    <property type="project" value="UniProtKB-SubCell"/>
</dbReference>
<keyword evidence="5" id="KW-0472">Membrane</keyword>
<keyword evidence="3" id="KW-0812">Transmembrane</keyword>
<feature type="coiled-coil region" evidence="6">
    <location>
        <begin position="16"/>
        <end position="43"/>
    </location>
</feature>
<evidence type="ECO:0000256" key="3">
    <source>
        <dbReference type="ARBA" id="ARBA00022692"/>
    </source>
</evidence>
<organism evidence="8 9">
    <name type="scientific">Debaryomyces hansenii (strain ATCC 36239 / CBS 767 / BCRC 21394 / JCM 1990 / NBRC 0083 / IGC 2968)</name>
    <name type="common">Yeast</name>
    <name type="synonym">Torulaspora hansenii</name>
    <dbReference type="NCBI Taxonomy" id="284592"/>
    <lineage>
        <taxon>Eukaryota</taxon>
        <taxon>Fungi</taxon>
        <taxon>Dikarya</taxon>
        <taxon>Ascomycota</taxon>
        <taxon>Saccharomycotina</taxon>
        <taxon>Pichiomycetes</taxon>
        <taxon>Debaryomycetaceae</taxon>
        <taxon>Debaryomyces</taxon>
    </lineage>
</organism>
<dbReference type="InterPro" id="IPR011701">
    <property type="entry name" value="MFS"/>
</dbReference>